<evidence type="ECO:0000313" key="3">
    <source>
        <dbReference type="Proteomes" id="UP000248745"/>
    </source>
</evidence>
<dbReference type="AlphaFoldDB" id="A0A2W2AE24"/>
<reference evidence="2 3" key="1">
    <citation type="submission" date="2018-06" db="EMBL/GenBank/DDBJ databases">
        <title>Mucibacter soli gen. nov., sp. nov., a new member of the family Chitinophagaceae producing mucin.</title>
        <authorList>
            <person name="Kim M.-K."/>
            <person name="Park S."/>
            <person name="Kim T.-S."/>
            <person name="Joung Y."/>
            <person name="Han J.-H."/>
            <person name="Kim S.B."/>
        </authorList>
    </citation>
    <scope>NUCLEOTIDE SEQUENCE [LARGE SCALE GENOMIC DNA]</scope>
    <source>
        <strain evidence="2 3">R1-15</strain>
    </source>
</reference>
<dbReference type="InterPro" id="IPR037523">
    <property type="entry name" value="VOC_core"/>
</dbReference>
<dbReference type="SUPFAM" id="SSF54593">
    <property type="entry name" value="Glyoxalase/Bleomycin resistance protein/Dihydroxybiphenyl dioxygenase"/>
    <property type="match status" value="1"/>
</dbReference>
<dbReference type="PROSITE" id="PS51819">
    <property type="entry name" value="VOC"/>
    <property type="match status" value="1"/>
</dbReference>
<organism evidence="2 3">
    <name type="scientific">Taibaiella soli</name>
    <dbReference type="NCBI Taxonomy" id="1649169"/>
    <lineage>
        <taxon>Bacteria</taxon>
        <taxon>Pseudomonadati</taxon>
        <taxon>Bacteroidota</taxon>
        <taxon>Chitinophagia</taxon>
        <taxon>Chitinophagales</taxon>
        <taxon>Chitinophagaceae</taxon>
        <taxon>Taibaiella</taxon>
    </lineage>
</organism>
<dbReference type="CDD" id="cd07253">
    <property type="entry name" value="GLOD5"/>
    <property type="match status" value="1"/>
</dbReference>
<evidence type="ECO:0000313" key="2">
    <source>
        <dbReference type="EMBL" id="PZF71802.1"/>
    </source>
</evidence>
<dbReference type="InterPro" id="IPR029068">
    <property type="entry name" value="Glyas_Bleomycin-R_OHBP_Dase"/>
</dbReference>
<dbReference type="InterPro" id="IPR050383">
    <property type="entry name" value="GlyoxalaseI/FosfomycinResist"/>
</dbReference>
<evidence type="ECO:0000259" key="1">
    <source>
        <dbReference type="PROSITE" id="PS51819"/>
    </source>
</evidence>
<name>A0A2W2AE24_9BACT</name>
<feature type="domain" description="VOC" evidence="1">
    <location>
        <begin position="5"/>
        <end position="125"/>
    </location>
</feature>
<gene>
    <name evidence="2" type="ORF">DN068_17200</name>
</gene>
<sequence length="130" mass="14532">MTINRLDHLVLTVANIEETCRFYERVLGMEREVFGNGRIALKFGNQKINLHLKGHEIDPKADKPTPGAADLCFITDTLIDEVIAELIAQNVPLLETKVPRTGANGPIVSVYFRDPDLNLIELSNYVTVDN</sequence>
<keyword evidence="3" id="KW-1185">Reference proteome</keyword>
<dbReference type="PANTHER" id="PTHR21366">
    <property type="entry name" value="GLYOXALASE FAMILY PROTEIN"/>
    <property type="match status" value="1"/>
</dbReference>
<dbReference type="Pfam" id="PF00903">
    <property type="entry name" value="Glyoxalase"/>
    <property type="match status" value="1"/>
</dbReference>
<dbReference type="InterPro" id="IPR004360">
    <property type="entry name" value="Glyas_Fos-R_dOase_dom"/>
</dbReference>
<dbReference type="EMBL" id="QKTW01000022">
    <property type="protein sequence ID" value="PZF71802.1"/>
    <property type="molecule type" value="Genomic_DNA"/>
</dbReference>
<comment type="caution">
    <text evidence="2">The sequence shown here is derived from an EMBL/GenBank/DDBJ whole genome shotgun (WGS) entry which is preliminary data.</text>
</comment>
<accession>A0A2W2AE24</accession>
<dbReference type="OrthoDB" id="192739at2"/>
<dbReference type="Proteomes" id="UP000248745">
    <property type="component" value="Unassembled WGS sequence"/>
</dbReference>
<proteinExistence type="predicted"/>
<dbReference type="RefSeq" id="WP_111000173.1">
    <property type="nucleotide sequence ID" value="NZ_QKTW01000022.1"/>
</dbReference>
<dbReference type="Gene3D" id="3.10.180.10">
    <property type="entry name" value="2,3-Dihydroxybiphenyl 1,2-Dioxygenase, domain 1"/>
    <property type="match status" value="1"/>
</dbReference>
<protein>
    <submittedName>
        <fullName evidence="2">VOC family protein</fullName>
    </submittedName>
</protein>
<dbReference type="PANTHER" id="PTHR21366:SF14">
    <property type="entry name" value="GLYOXALASE DOMAIN-CONTAINING PROTEIN 5"/>
    <property type="match status" value="1"/>
</dbReference>